<evidence type="ECO:0000313" key="1">
    <source>
        <dbReference type="EMBL" id="RVW26991.1"/>
    </source>
</evidence>
<dbReference type="Proteomes" id="UP000288805">
    <property type="component" value="Unassembled WGS sequence"/>
</dbReference>
<sequence length="45" mass="5065">MMHYKAMTFEFEPCLLFHEFVPPEGAAIARNVGNARNGLAQGWLV</sequence>
<reference evidence="1 3" key="1">
    <citation type="journal article" date="2018" name="PLoS Genet.">
        <title>Population sequencing reveals clonal diversity and ancestral inbreeding in the grapevine cultivar Chardonnay.</title>
        <authorList>
            <person name="Roach M.J."/>
            <person name="Johnson D.L."/>
            <person name="Bohlmann J."/>
            <person name="van Vuuren H.J."/>
            <person name="Jones S.J."/>
            <person name="Pretorius I.S."/>
            <person name="Schmidt S.A."/>
            <person name="Borneman A.R."/>
        </authorList>
    </citation>
    <scope>NUCLEOTIDE SEQUENCE [LARGE SCALE GENOMIC DNA]</scope>
    <source>
        <strain evidence="3">cv. Chardonnay</strain>
        <strain evidence="1">I10V1</strain>
        <tissue evidence="1">Leaf</tissue>
    </source>
</reference>
<dbReference type="EMBL" id="QGNW01000403">
    <property type="protein sequence ID" value="RVW72931.1"/>
    <property type="molecule type" value="Genomic_DNA"/>
</dbReference>
<comment type="caution">
    <text evidence="1">The sequence shown here is derived from an EMBL/GenBank/DDBJ whole genome shotgun (WGS) entry which is preliminary data.</text>
</comment>
<gene>
    <name evidence="2" type="ORF">CK203_053087</name>
    <name evidence="1" type="ORF">CK203_105615</name>
</gene>
<evidence type="ECO:0000313" key="3">
    <source>
        <dbReference type="Proteomes" id="UP000288805"/>
    </source>
</evidence>
<evidence type="ECO:0000313" key="2">
    <source>
        <dbReference type="EMBL" id="RVW72931.1"/>
    </source>
</evidence>
<proteinExistence type="predicted"/>
<dbReference type="EMBL" id="QGNW01001972">
    <property type="protein sequence ID" value="RVW26991.1"/>
    <property type="molecule type" value="Genomic_DNA"/>
</dbReference>
<name>A0A438CUX9_VITVI</name>
<protein>
    <submittedName>
        <fullName evidence="1">Uncharacterized protein</fullName>
    </submittedName>
</protein>
<organism evidence="1 3">
    <name type="scientific">Vitis vinifera</name>
    <name type="common">Grape</name>
    <dbReference type="NCBI Taxonomy" id="29760"/>
    <lineage>
        <taxon>Eukaryota</taxon>
        <taxon>Viridiplantae</taxon>
        <taxon>Streptophyta</taxon>
        <taxon>Embryophyta</taxon>
        <taxon>Tracheophyta</taxon>
        <taxon>Spermatophyta</taxon>
        <taxon>Magnoliopsida</taxon>
        <taxon>eudicotyledons</taxon>
        <taxon>Gunneridae</taxon>
        <taxon>Pentapetalae</taxon>
        <taxon>rosids</taxon>
        <taxon>Vitales</taxon>
        <taxon>Vitaceae</taxon>
        <taxon>Viteae</taxon>
        <taxon>Vitis</taxon>
    </lineage>
</organism>
<dbReference type="AlphaFoldDB" id="A0A438CUX9"/>
<accession>A0A438CUX9</accession>